<accession>V4P3E8</accession>
<feature type="region of interest" description="Disordered" evidence="2">
    <location>
        <begin position="200"/>
        <end position="285"/>
    </location>
</feature>
<feature type="compositionally biased region" description="Basic and acidic residues" evidence="2">
    <location>
        <begin position="437"/>
        <end position="456"/>
    </location>
</feature>
<evidence type="ECO:0000313" key="3">
    <source>
        <dbReference type="EMBL" id="ESQ53936.1"/>
    </source>
</evidence>
<dbReference type="PANTHER" id="PTHR12161:SF14">
    <property type="entry name" value="REGULATOR OF VPS4 ACTIVITY IN THE MVB PATHWAY PROTEIN"/>
    <property type="match status" value="1"/>
</dbReference>
<feature type="compositionally biased region" description="Basic residues" evidence="2">
    <location>
        <begin position="549"/>
        <end position="559"/>
    </location>
</feature>
<dbReference type="GO" id="GO:0015031">
    <property type="term" value="P:protein transport"/>
    <property type="evidence" value="ECO:0007669"/>
    <property type="project" value="InterPro"/>
</dbReference>
<dbReference type="InterPro" id="IPR005061">
    <property type="entry name" value="Ist1"/>
</dbReference>
<comment type="similarity">
    <text evidence="1">Belongs to the IST1 family.</text>
</comment>
<dbReference type="KEGG" id="eus:EUTSA_v10024566mg"/>
<reference evidence="3 4" key="1">
    <citation type="journal article" date="2013" name="Front. Plant Sci.">
        <title>The Reference Genome of the Halophytic Plant Eutrema salsugineum.</title>
        <authorList>
            <person name="Yang R."/>
            <person name="Jarvis D.E."/>
            <person name="Chen H."/>
            <person name="Beilstein M.A."/>
            <person name="Grimwood J."/>
            <person name="Jenkins J."/>
            <person name="Shu S."/>
            <person name="Prochnik S."/>
            <person name="Xin M."/>
            <person name="Ma C."/>
            <person name="Schmutz J."/>
            <person name="Wing R.A."/>
            <person name="Mitchell-Olds T."/>
            <person name="Schumaker K.S."/>
            <person name="Wang X."/>
        </authorList>
    </citation>
    <scope>NUCLEOTIDE SEQUENCE [LARGE SCALE GENOMIC DNA]</scope>
</reference>
<dbReference type="InterPro" id="IPR042277">
    <property type="entry name" value="IST1-like"/>
</dbReference>
<feature type="compositionally biased region" description="Basic and acidic residues" evidence="2">
    <location>
        <begin position="256"/>
        <end position="268"/>
    </location>
</feature>
<dbReference type="Gramene" id="ESQ53936">
    <property type="protein sequence ID" value="ESQ53936"/>
    <property type="gene ID" value="EUTSA_v10024566mg"/>
</dbReference>
<dbReference type="EMBL" id="KI517384">
    <property type="protein sequence ID" value="ESQ53936.1"/>
    <property type="molecule type" value="Genomic_DNA"/>
</dbReference>
<dbReference type="FunFam" id="1.20.1260.60:FF:000002">
    <property type="entry name" value="Vacuolar protein sorting-associated protein IST1"/>
    <property type="match status" value="1"/>
</dbReference>
<feature type="compositionally biased region" description="Basic and acidic residues" evidence="2">
    <location>
        <begin position="298"/>
        <end position="329"/>
    </location>
</feature>
<dbReference type="Proteomes" id="UP000030689">
    <property type="component" value="Unassembled WGS sequence"/>
</dbReference>
<sequence length="697" mass="80228">MFDGLLGRGFAPKGKPLIKLTKNRIDVLRRKRTATIKFLKKDLADLISNGLDVNAYSRAGGLLDELRHLWNLDFVEKTCDYVYKQLSTMQKMEECPEDCREAVSSLMFAASGFSELPELRELRQMFHDRYTDSLGLFVNQELVENMSSKPFSLEKKVKLMEDVASEFSLRWDSKAFEKRIVRHNSTSVKETPKITYNEYKPVDGNMALPSERKKATASERRDPLFQPDNYQNGIRGNQHGLTTKEKPDNVCQASRLESKDNRAERKEYYVQPKQESSIERHEPIFNEGDTIVMKVKRENQNGLTSKEKSDNVRHASRSDSKDNKAERKQFYLQSKQESSRERHEPIFNEGDTIVMKIKRENLVQGNGQGNGEADAPKKTEATEKPKPSSTKRADKLVLGFKQESFFKGYKHENHEEHTPQKVEDNISRPPKPSSKSKRTESIDSGRRHRNNQESRENAVPVEESTEKDSSGDNIKGGEKEYDHANTTRKIEERETERMKSSFYQSLPPPYVKPSGKAKNEKAEDKKVAGIERGNEAGHHQVNEIDSQSLKRRSSRRKHILQSVGDNDDTRSRRRESSRKGLQVLIDDDDKDSEEKMMDKLLMHYSKKPSSYEENNVHQESKSRRSHKKNAECEEMMMSHQPARSRSLPSEQFAGPSEPTKTFARASSFQPEREAKHVHPKLPNYDDLAARFAELKGR</sequence>
<gene>
    <name evidence="3" type="ORF">EUTSA_v10024566mg</name>
</gene>
<evidence type="ECO:0000256" key="1">
    <source>
        <dbReference type="ARBA" id="ARBA00005536"/>
    </source>
</evidence>
<feature type="compositionally biased region" description="Basic and acidic residues" evidence="2">
    <location>
        <begin position="337"/>
        <end position="346"/>
    </location>
</feature>
<dbReference type="Gene3D" id="1.20.1260.60">
    <property type="entry name" value="Vacuolar protein sorting-associated protein Ist1"/>
    <property type="match status" value="1"/>
</dbReference>
<feature type="compositionally biased region" description="Basic and acidic residues" evidence="2">
    <location>
        <begin position="464"/>
        <end position="499"/>
    </location>
</feature>
<feature type="compositionally biased region" description="Basic and acidic residues" evidence="2">
    <location>
        <begin position="409"/>
        <end position="426"/>
    </location>
</feature>
<feature type="compositionally biased region" description="Basic and acidic residues" evidence="2">
    <location>
        <begin position="517"/>
        <end position="542"/>
    </location>
</feature>
<proteinExistence type="inferred from homology"/>
<protein>
    <recommendedName>
        <fullName evidence="5">IST1-like protein</fullName>
    </recommendedName>
</protein>
<feature type="compositionally biased region" description="Basic and acidic residues" evidence="2">
    <location>
        <begin position="374"/>
        <end position="395"/>
    </location>
</feature>
<dbReference type="OrthoDB" id="29853at2759"/>
<feature type="compositionally biased region" description="Polar residues" evidence="2">
    <location>
        <begin position="228"/>
        <end position="241"/>
    </location>
</feature>
<name>V4P3E8_EUTSA</name>
<dbReference type="Pfam" id="PF03398">
    <property type="entry name" value="Ist1"/>
    <property type="match status" value="1"/>
</dbReference>
<dbReference type="AlphaFoldDB" id="V4P3E8"/>
<organism evidence="3 4">
    <name type="scientific">Eutrema salsugineum</name>
    <name type="common">Saltwater cress</name>
    <name type="synonym">Sisymbrium salsugineum</name>
    <dbReference type="NCBI Taxonomy" id="72664"/>
    <lineage>
        <taxon>Eukaryota</taxon>
        <taxon>Viridiplantae</taxon>
        <taxon>Streptophyta</taxon>
        <taxon>Embryophyta</taxon>
        <taxon>Tracheophyta</taxon>
        <taxon>Spermatophyta</taxon>
        <taxon>Magnoliopsida</taxon>
        <taxon>eudicotyledons</taxon>
        <taxon>Gunneridae</taxon>
        <taxon>Pentapetalae</taxon>
        <taxon>rosids</taxon>
        <taxon>malvids</taxon>
        <taxon>Brassicales</taxon>
        <taxon>Brassicaceae</taxon>
        <taxon>Eutremeae</taxon>
        <taxon>Eutrema</taxon>
    </lineage>
</organism>
<keyword evidence="4" id="KW-1185">Reference proteome</keyword>
<dbReference type="STRING" id="72664.V4P3E8"/>
<feature type="region of interest" description="Disordered" evidence="2">
    <location>
        <begin position="298"/>
        <end position="677"/>
    </location>
</feature>
<evidence type="ECO:0000256" key="2">
    <source>
        <dbReference type="SAM" id="MobiDB-lite"/>
    </source>
</evidence>
<dbReference type="eggNOG" id="KOG2027">
    <property type="taxonomic scope" value="Eukaryota"/>
</dbReference>
<evidence type="ECO:0008006" key="5">
    <source>
        <dbReference type="Google" id="ProtNLM"/>
    </source>
</evidence>
<dbReference type="PANTHER" id="PTHR12161">
    <property type="entry name" value="IST1 FAMILY MEMBER"/>
    <property type="match status" value="1"/>
</dbReference>
<feature type="compositionally biased region" description="Basic and acidic residues" evidence="2">
    <location>
        <begin position="210"/>
        <end position="223"/>
    </location>
</feature>
<feature type="compositionally biased region" description="Basic and acidic residues" evidence="2">
    <location>
        <begin position="592"/>
        <end position="601"/>
    </location>
</feature>
<evidence type="ECO:0000313" key="4">
    <source>
        <dbReference type="Proteomes" id="UP000030689"/>
    </source>
</evidence>
<dbReference type="OMA" id="MHPPGRA"/>